<dbReference type="AlphaFoldDB" id="A0A809SA06"/>
<dbReference type="Proteomes" id="UP000662914">
    <property type="component" value="Chromosome"/>
</dbReference>
<organism evidence="3 4">
    <name type="scientific">Candidatus Desulfobacillus denitrificans</name>
    <dbReference type="NCBI Taxonomy" id="2608985"/>
    <lineage>
        <taxon>Bacteria</taxon>
        <taxon>Pseudomonadati</taxon>
        <taxon>Pseudomonadota</taxon>
        <taxon>Betaproteobacteria</taxon>
        <taxon>Candidatus Desulfobacillus</taxon>
    </lineage>
</organism>
<evidence type="ECO:0000256" key="1">
    <source>
        <dbReference type="SAM" id="SignalP"/>
    </source>
</evidence>
<evidence type="ECO:0000313" key="3">
    <source>
        <dbReference type="EMBL" id="BBO20594.1"/>
    </source>
</evidence>
<protein>
    <recommendedName>
        <fullName evidence="2">FecR protein domain-containing protein</fullName>
    </recommendedName>
</protein>
<feature type="chain" id="PRO_5035187843" description="FecR protein domain-containing protein" evidence="1">
    <location>
        <begin position="25"/>
        <end position="218"/>
    </location>
</feature>
<proteinExistence type="predicted"/>
<evidence type="ECO:0000313" key="4">
    <source>
        <dbReference type="Proteomes" id="UP000662914"/>
    </source>
</evidence>
<accession>A0A809SA06</accession>
<keyword evidence="1" id="KW-0732">Signal</keyword>
<gene>
    <name evidence="3" type="ORF">DSYM_12930</name>
</gene>
<name>A0A809SA06_9PROT</name>
<reference evidence="3" key="1">
    <citation type="journal article" name="DNA Res.">
        <title>The physiological potential of anammox bacteria as revealed by their core genome structure.</title>
        <authorList>
            <person name="Okubo T."/>
            <person name="Toyoda A."/>
            <person name="Fukuhara K."/>
            <person name="Uchiyama I."/>
            <person name="Harigaya Y."/>
            <person name="Kuroiwa M."/>
            <person name="Suzuki T."/>
            <person name="Murakami Y."/>
            <person name="Suwa Y."/>
            <person name="Takami H."/>
        </authorList>
    </citation>
    <scope>NUCLEOTIDE SEQUENCE</scope>
    <source>
        <strain evidence="3">317325-3</strain>
    </source>
</reference>
<feature type="signal peptide" evidence="1">
    <location>
        <begin position="1"/>
        <end position="24"/>
    </location>
</feature>
<sequence length="218" mass="23026">MHGKPALIHWLAAVLLLSCAAVQASGESGTVVSLRGGTLERLEKNDWREIGQGQQVGLGERLRTGKSAVAVIEFASVGRFVMGPASEIEMGREPRDFTARMNRGALWLQTDLPKGSRAAISTPIAIAGVRGTAFSMVFGEGEQAVCACTCSGHIEVTSPDGRKLDVPRGEYVAIDAGRPVPARAQASAPVLAQSGTVFDFCQTCHVLGGKGQLKPDWK</sequence>
<dbReference type="KEGG" id="ddz:DSYM_12930"/>
<dbReference type="PANTHER" id="PTHR38731">
    <property type="entry name" value="LIPL45-RELATED LIPOPROTEIN-RELATED"/>
    <property type="match status" value="1"/>
</dbReference>
<dbReference type="PROSITE" id="PS51257">
    <property type="entry name" value="PROKAR_LIPOPROTEIN"/>
    <property type="match status" value="1"/>
</dbReference>
<evidence type="ECO:0000259" key="2">
    <source>
        <dbReference type="Pfam" id="PF04773"/>
    </source>
</evidence>
<dbReference type="Pfam" id="PF04773">
    <property type="entry name" value="FecR"/>
    <property type="match status" value="1"/>
</dbReference>
<dbReference type="InterPro" id="IPR006860">
    <property type="entry name" value="FecR"/>
</dbReference>
<feature type="domain" description="FecR protein" evidence="2">
    <location>
        <begin position="61"/>
        <end position="147"/>
    </location>
</feature>
<dbReference type="EMBL" id="AP021857">
    <property type="protein sequence ID" value="BBO20594.1"/>
    <property type="molecule type" value="Genomic_DNA"/>
</dbReference>